<dbReference type="InterPro" id="IPR051121">
    <property type="entry name" value="FAH"/>
</dbReference>
<evidence type="ECO:0000256" key="1">
    <source>
        <dbReference type="ARBA" id="ARBA00010211"/>
    </source>
</evidence>
<accession>A0ABT5J1G2</accession>
<dbReference type="GO" id="GO:0016787">
    <property type="term" value="F:hydrolase activity"/>
    <property type="evidence" value="ECO:0007669"/>
    <property type="project" value="UniProtKB-KW"/>
</dbReference>
<evidence type="ECO:0000259" key="3">
    <source>
        <dbReference type="Pfam" id="PF01557"/>
    </source>
</evidence>
<sequence length="300" mass="32124">MRLVNYQIGQAKGRLGAVVGDVIVDLARIAEVEGTVLPDNMLAFIQGGKQMQALAHGLLGKSEGNWPAGVTVPAASAKLLAPFRPNKIIGIGLNYVEHVEESSRTLDTSKELPTRPVLFAKASTAVIGPDDAIHHNANLTNQVDWESELAVVMARDAKGVSEAEALLYVFGYSIMNDISARDQRRSGLWFFSKGQDTYAPFGPYVVTADEIPDPHALDIKLRVNGVTKQDSNTKYMLFKVPTLIADITSGVTLEAGDVIATGTPSGVGAGRVPQEFLQPGDVVEAEVEQLGILRNHVVAV</sequence>
<keyword evidence="4" id="KW-0378">Hydrolase</keyword>
<dbReference type="InterPro" id="IPR011234">
    <property type="entry name" value="Fumarylacetoacetase-like_C"/>
</dbReference>
<evidence type="ECO:0000313" key="5">
    <source>
        <dbReference type="Proteomes" id="UP001219956"/>
    </source>
</evidence>
<comment type="similarity">
    <text evidence="1">Belongs to the FAH family.</text>
</comment>
<reference evidence="4 5" key="1">
    <citation type="submission" date="2023-01" db="EMBL/GenBank/DDBJ databases">
        <title>Novel species of the genus Vogesella isolated from rivers.</title>
        <authorList>
            <person name="Lu H."/>
        </authorList>
    </citation>
    <scope>NUCLEOTIDE SEQUENCE [LARGE SCALE GENOMIC DNA]</scope>
    <source>
        <strain evidence="4 5">DC21W</strain>
    </source>
</reference>
<dbReference type="SUPFAM" id="SSF56529">
    <property type="entry name" value="FAH"/>
    <property type="match status" value="1"/>
</dbReference>
<feature type="domain" description="Fumarylacetoacetase-like C-terminal" evidence="3">
    <location>
        <begin position="87"/>
        <end position="298"/>
    </location>
</feature>
<dbReference type="PANTHER" id="PTHR42796">
    <property type="entry name" value="FUMARYLACETOACETATE HYDROLASE DOMAIN-CONTAINING PROTEIN 2A-RELATED"/>
    <property type="match status" value="1"/>
</dbReference>
<gene>
    <name evidence="4" type="ORF">PQU95_15870</name>
</gene>
<dbReference type="InterPro" id="IPR036663">
    <property type="entry name" value="Fumarylacetoacetase_C_sf"/>
</dbReference>
<dbReference type="RefSeq" id="WP_272752916.1">
    <property type="nucleotide sequence ID" value="NZ_JAQQLF010000024.1"/>
</dbReference>
<dbReference type="PANTHER" id="PTHR42796:SF4">
    <property type="entry name" value="FUMARYLACETOACETATE HYDROLASE DOMAIN-CONTAINING PROTEIN 2A"/>
    <property type="match status" value="1"/>
</dbReference>
<dbReference type="Proteomes" id="UP001219956">
    <property type="component" value="Unassembled WGS sequence"/>
</dbReference>
<dbReference type="EMBL" id="JAQQLF010000024">
    <property type="protein sequence ID" value="MDC7718680.1"/>
    <property type="molecule type" value="Genomic_DNA"/>
</dbReference>
<protein>
    <submittedName>
        <fullName evidence="4">Fumarylacetoacetate hydrolase family protein</fullName>
    </submittedName>
</protein>
<keyword evidence="2" id="KW-0479">Metal-binding</keyword>
<evidence type="ECO:0000256" key="2">
    <source>
        <dbReference type="ARBA" id="ARBA00022723"/>
    </source>
</evidence>
<comment type="caution">
    <text evidence="4">The sequence shown here is derived from an EMBL/GenBank/DDBJ whole genome shotgun (WGS) entry which is preliminary data.</text>
</comment>
<dbReference type="Pfam" id="PF01557">
    <property type="entry name" value="FAA_hydrolase"/>
    <property type="match status" value="1"/>
</dbReference>
<evidence type="ECO:0000313" key="4">
    <source>
        <dbReference type="EMBL" id="MDC7718680.1"/>
    </source>
</evidence>
<organism evidence="4 5">
    <name type="scientific">Vogesella aquatica</name>
    <dbReference type="NCBI Taxonomy" id="2984206"/>
    <lineage>
        <taxon>Bacteria</taxon>
        <taxon>Pseudomonadati</taxon>
        <taxon>Pseudomonadota</taxon>
        <taxon>Betaproteobacteria</taxon>
        <taxon>Neisseriales</taxon>
        <taxon>Chromobacteriaceae</taxon>
        <taxon>Vogesella</taxon>
    </lineage>
</organism>
<keyword evidence="5" id="KW-1185">Reference proteome</keyword>
<proteinExistence type="inferred from homology"/>
<dbReference type="Gene3D" id="3.90.850.10">
    <property type="entry name" value="Fumarylacetoacetase-like, C-terminal domain"/>
    <property type="match status" value="1"/>
</dbReference>
<name>A0ABT5J1G2_9NEIS</name>